<evidence type="ECO:0000256" key="1">
    <source>
        <dbReference type="NCBIfam" id="TIGR02722"/>
    </source>
</evidence>
<dbReference type="AlphaFoldDB" id="I0ENU0"/>
<dbReference type="PROSITE" id="PS51257">
    <property type="entry name" value="PROKAR_LIPOPROTEIN"/>
    <property type="match status" value="1"/>
</dbReference>
<dbReference type="InterPro" id="IPR014094">
    <property type="entry name" value="LpoB"/>
</dbReference>
<sequence>MIRFKIKALMLASALVWVGCSETATYVSQNDKKTKRYVTGGLDFEDVQDSAKRAVNSMLADESVKALMAKGKRIVAVSDVINDTTEHFDVQQLTNLVLQDLKKGSNNRFYVTRSVSGTGGMTDSMIEKSRALRNNADFDQDTTISKGHLKAPELSLMGKVTQRNARVSATKQKVVFVFSLELVDLKSGLQVWSDTYDIAKITSNRNVSF</sequence>
<dbReference type="RefSeq" id="WP_014661477.1">
    <property type="nucleotide sequence ID" value="NC_017737.1"/>
</dbReference>
<dbReference type="NCBIfam" id="TIGR02722">
    <property type="entry name" value="lp"/>
    <property type="match status" value="1"/>
</dbReference>
<evidence type="ECO:0000256" key="2">
    <source>
        <dbReference type="SAM" id="SignalP"/>
    </source>
</evidence>
<protein>
    <recommendedName>
        <fullName evidence="1">Penicillin-binding protein activator LpoB</fullName>
    </recommendedName>
</protein>
<evidence type="ECO:0000313" key="3">
    <source>
        <dbReference type="EMBL" id="AFI04609.1"/>
    </source>
</evidence>
<dbReference type="Pfam" id="PF13036">
    <property type="entry name" value="LpoB"/>
    <property type="match status" value="1"/>
</dbReference>
<dbReference type="KEGG" id="hce:HCW_06755"/>
<name>I0ENU0_HELC0</name>
<dbReference type="EMBL" id="CP003479">
    <property type="protein sequence ID" value="AFI04609.1"/>
    <property type="molecule type" value="Genomic_DNA"/>
</dbReference>
<reference evidence="4" key="1">
    <citation type="submission" date="2012-04" db="EMBL/GenBank/DDBJ databases">
        <title>Complete genome sequence of Helicobacter cetorum strain MIT 00-7128.</title>
        <authorList>
            <person name="Kersulyte D."/>
            <person name="Berg D.E."/>
        </authorList>
    </citation>
    <scope>NUCLEOTIDE SEQUENCE [LARGE SCALE GENOMIC DNA]</scope>
    <source>
        <strain evidence="4">MIT 00-7128</strain>
    </source>
</reference>
<feature type="chain" id="PRO_5003625869" description="Penicillin-binding protein activator LpoB" evidence="2">
    <location>
        <begin position="24"/>
        <end position="209"/>
    </location>
</feature>
<dbReference type="eggNOG" id="COG3417">
    <property type="taxonomic scope" value="Bacteria"/>
</dbReference>
<dbReference type="HOGENOM" id="CLU_114013_0_0_7"/>
<dbReference type="Proteomes" id="UP000005010">
    <property type="component" value="Chromosome"/>
</dbReference>
<dbReference type="PATRIC" id="fig|182217.3.peg.1428"/>
<evidence type="ECO:0000313" key="4">
    <source>
        <dbReference type="Proteomes" id="UP000005010"/>
    </source>
</evidence>
<accession>I0ENU0</accession>
<dbReference type="STRING" id="182217.HCW_06755"/>
<organism evidence="3 4">
    <name type="scientific">Helicobacter cetorum (strain ATCC BAA-429 / MIT 00-7128)</name>
    <dbReference type="NCBI Taxonomy" id="182217"/>
    <lineage>
        <taxon>Bacteria</taxon>
        <taxon>Pseudomonadati</taxon>
        <taxon>Campylobacterota</taxon>
        <taxon>Epsilonproteobacteria</taxon>
        <taxon>Campylobacterales</taxon>
        <taxon>Helicobacteraceae</taxon>
        <taxon>Helicobacter</taxon>
    </lineage>
</organism>
<keyword evidence="4" id="KW-1185">Reference proteome</keyword>
<gene>
    <name evidence="3" type="ordered locus">HCW_06755</name>
</gene>
<proteinExistence type="predicted"/>
<dbReference type="Gene3D" id="3.40.50.10610">
    <property type="entry name" value="ABC-type transport auxiliary lipoprotein component"/>
    <property type="match status" value="1"/>
</dbReference>
<feature type="signal peptide" evidence="2">
    <location>
        <begin position="1"/>
        <end position="23"/>
    </location>
</feature>
<keyword evidence="2" id="KW-0732">Signal</keyword>